<gene>
    <name evidence="2" type="ORF">AAF712_016187</name>
</gene>
<evidence type="ECO:0000313" key="2">
    <source>
        <dbReference type="EMBL" id="KAL0057177.1"/>
    </source>
</evidence>
<evidence type="ECO:0000313" key="3">
    <source>
        <dbReference type="Proteomes" id="UP001437256"/>
    </source>
</evidence>
<name>A0ABR2Z9P5_9AGAR</name>
<feature type="region of interest" description="Disordered" evidence="1">
    <location>
        <begin position="559"/>
        <end position="628"/>
    </location>
</feature>
<evidence type="ECO:0000256" key="1">
    <source>
        <dbReference type="SAM" id="MobiDB-lite"/>
    </source>
</evidence>
<comment type="caution">
    <text evidence="2">The sequence shown here is derived from an EMBL/GenBank/DDBJ whole genome shotgun (WGS) entry which is preliminary data.</text>
</comment>
<sequence>MLYTQKPGKNRKKEDSVEVMDERFRRVPTFGRNTIRRFHNNVSQMKKLAARDFEDILQCAMPCFEGLFNDQRIDQMVQDLLFNLATWHAYSKLRLHTDSTVASFEDATVQLGKSLRKLAKDSENFNTKETPREVETRERRAVTTAKRSSGTGKPTTTKKSGAQVKKFSLSTAKLHFLGDYPSAIKEYGTTDSYTTRNSECQHQQVKSFYRRTNKQNHSFQIVRHEGRKRLLSTMKARISTTVPQKQQGKKYRKKRFLAGGQESLPKTDPNVRYHTAAGTEHRVLLSDLNWTNEGEEEDIATCDFIPKLKDHLLHRLLGTDPEREYTNNERAQLTFTNDAIYAHKTIRFNFNTYDRQRDQDSVNTRLHPDVYTLSPEVVGSEDKHPYQYAQVIGSFHAHVCIEPTLSTKKVPITKHVEFLWVRWYQVDRNYRAGFRARRLYRIYFPPPEDTNAFGFLDPADVVRGAHIIPAFAHGSSDTGNRLPITSLARQLLSLNSNGKRELEEEDWKFYYVGTFSDRDRFMRFRGGGVGHPQFHEFLRYFEKDAGLDVQTLPCYDIDGEEITSTDDGEDEPGDEKEGSVDGVAEADEQEDDSGSDWVMSPPPPEHSDEDEAEGNMNEDNEDMEHAVL</sequence>
<dbReference type="EMBL" id="JBBXMP010000647">
    <property type="protein sequence ID" value="KAL0057177.1"/>
    <property type="molecule type" value="Genomic_DNA"/>
</dbReference>
<reference evidence="2 3" key="1">
    <citation type="submission" date="2024-05" db="EMBL/GenBank/DDBJ databases">
        <title>A draft genome resource for the thread blight pathogen Marasmius tenuissimus strain MS-2.</title>
        <authorList>
            <person name="Yulfo-Soto G.E."/>
            <person name="Baruah I.K."/>
            <person name="Amoako-Attah I."/>
            <person name="Bukari Y."/>
            <person name="Meinhardt L.W."/>
            <person name="Bailey B.A."/>
            <person name="Cohen S.P."/>
        </authorList>
    </citation>
    <scope>NUCLEOTIDE SEQUENCE [LARGE SCALE GENOMIC DNA]</scope>
    <source>
        <strain evidence="2 3">MS-2</strain>
    </source>
</reference>
<organism evidence="2 3">
    <name type="scientific">Marasmius tenuissimus</name>
    <dbReference type="NCBI Taxonomy" id="585030"/>
    <lineage>
        <taxon>Eukaryota</taxon>
        <taxon>Fungi</taxon>
        <taxon>Dikarya</taxon>
        <taxon>Basidiomycota</taxon>
        <taxon>Agaricomycotina</taxon>
        <taxon>Agaricomycetes</taxon>
        <taxon>Agaricomycetidae</taxon>
        <taxon>Agaricales</taxon>
        <taxon>Marasmiineae</taxon>
        <taxon>Marasmiaceae</taxon>
        <taxon>Marasmius</taxon>
    </lineage>
</organism>
<keyword evidence="3" id="KW-1185">Reference proteome</keyword>
<accession>A0ABR2Z9P5</accession>
<proteinExistence type="predicted"/>
<feature type="compositionally biased region" description="Acidic residues" evidence="1">
    <location>
        <begin position="607"/>
        <end position="622"/>
    </location>
</feature>
<dbReference type="Proteomes" id="UP001437256">
    <property type="component" value="Unassembled WGS sequence"/>
</dbReference>
<feature type="compositionally biased region" description="Basic and acidic residues" evidence="1">
    <location>
        <begin position="129"/>
        <end position="141"/>
    </location>
</feature>
<protein>
    <submittedName>
        <fullName evidence="2">Uncharacterized protein</fullName>
    </submittedName>
</protein>
<feature type="compositionally biased region" description="Acidic residues" evidence="1">
    <location>
        <begin position="584"/>
        <end position="594"/>
    </location>
</feature>
<feature type="compositionally biased region" description="Acidic residues" evidence="1">
    <location>
        <begin position="559"/>
        <end position="574"/>
    </location>
</feature>
<feature type="region of interest" description="Disordered" evidence="1">
    <location>
        <begin position="122"/>
        <end position="162"/>
    </location>
</feature>
<feature type="compositionally biased region" description="Low complexity" evidence="1">
    <location>
        <begin position="142"/>
        <end position="161"/>
    </location>
</feature>